<proteinExistence type="inferred from homology"/>
<dbReference type="GO" id="GO:0016722">
    <property type="term" value="F:oxidoreductase activity, acting on metal ions"/>
    <property type="evidence" value="ECO:0007669"/>
    <property type="project" value="InterPro"/>
</dbReference>
<evidence type="ECO:0000256" key="1">
    <source>
        <dbReference type="ARBA" id="ARBA00009497"/>
    </source>
</evidence>
<dbReference type="InterPro" id="IPR002177">
    <property type="entry name" value="DPS_DNA-bd"/>
</dbReference>
<dbReference type="AlphaFoldDB" id="A0A7H0VIJ9"/>
<evidence type="ECO:0000313" key="5">
    <source>
        <dbReference type="Proteomes" id="UP000516305"/>
    </source>
</evidence>
<keyword evidence="5" id="KW-1185">Reference proteome</keyword>
<evidence type="ECO:0000256" key="2">
    <source>
        <dbReference type="RuleBase" id="RU003875"/>
    </source>
</evidence>
<dbReference type="PROSITE" id="PS00819">
    <property type="entry name" value="DPS_2"/>
    <property type="match status" value="1"/>
</dbReference>
<dbReference type="Gene3D" id="1.20.1260.10">
    <property type="match status" value="1"/>
</dbReference>
<dbReference type="SUPFAM" id="SSF47240">
    <property type="entry name" value="Ferritin-like"/>
    <property type="match status" value="1"/>
</dbReference>
<organism evidence="4 5">
    <name type="scientific">Croceimicrobium hydrocarbonivorans</name>
    <dbReference type="NCBI Taxonomy" id="2761580"/>
    <lineage>
        <taxon>Bacteria</taxon>
        <taxon>Pseudomonadati</taxon>
        <taxon>Bacteroidota</taxon>
        <taxon>Flavobacteriia</taxon>
        <taxon>Flavobacteriales</taxon>
        <taxon>Owenweeksiaceae</taxon>
        <taxon>Croceimicrobium</taxon>
    </lineage>
</organism>
<accession>A0A7H0VIJ9</accession>
<evidence type="ECO:0000259" key="3">
    <source>
        <dbReference type="Pfam" id="PF00210"/>
    </source>
</evidence>
<sequence>MSLQELDLKTEHRNVKLETGLSENGRAGIVEHLNEILADHYLLMLKTHNYHWNVKGPLFKSMHDLTEAQYEDLFAAIDEIAERIRALGFDAPGSFKTYSQISKIEEAKSGISALEMAADLLSSHENLIRNMRDALAKADQESDEVTVDLMTERLSVHEKAAWMWRSFIEQ</sequence>
<reference evidence="4 5" key="1">
    <citation type="submission" date="2020-08" db="EMBL/GenBank/DDBJ databases">
        <title>Croceimicrobium hydrocarbonivorans gen. nov., sp. nov., a novel marine bacterium isolated from a bacterial consortium that degrades polyethylene terephthalate.</title>
        <authorList>
            <person name="Liu R."/>
        </authorList>
    </citation>
    <scope>NUCLEOTIDE SEQUENCE [LARGE SCALE GENOMIC DNA]</scope>
    <source>
        <strain evidence="4 5">A20-9</strain>
    </source>
</reference>
<dbReference type="InterPro" id="IPR008331">
    <property type="entry name" value="Ferritin_DPS_dom"/>
</dbReference>
<dbReference type="KEGG" id="chyd:H4K34_06815"/>
<dbReference type="PRINTS" id="PR01346">
    <property type="entry name" value="HELNAPAPROT"/>
</dbReference>
<dbReference type="InterPro" id="IPR012347">
    <property type="entry name" value="Ferritin-like"/>
</dbReference>
<evidence type="ECO:0000313" key="4">
    <source>
        <dbReference type="EMBL" id="QNR25547.1"/>
    </source>
</evidence>
<dbReference type="RefSeq" id="WP_210760074.1">
    <property type="nucleotide sequence ID" value="NZ_CP060139.1"/>
</dbReference>
<dbReference type="CDD" id="cd01043">
    <property type="entry name" value="DPS"/>
    <property type="match status" value="1"/>
</dbReference>
<protein>
    <submittedName>
        <fullName evidence="4">DNA starvation/stationary phase protection protein</fullName>
    </submittedName>
</protein>
<gene>
    <name evidence="4" type="ORF">H4K34_06815</name>
</gene>
<comment type="similarity">
    <text evidence="1 2">Belongs to the Dps family.</text>
</comment>
<dbReference type="InterPro" id="IPR023188">
    <property type="entry name" value="DPS_DNA-bd_CS"/>
</dbReference>
<dbReference type="PIRSF" id="PIRSF005900">
    <property type="entry name" value="Dps"/>
    <property type="match status" value="1"/>
</dbReference>
<dbReference type="InterPro" id="IPR009078">
    <property type="entry name" value="Ferritin-like_SF"/>
</dbReference>
<feature type="domain" description="Ferritin/DPS" evidence="3">
    <location>
        <begin position="31"/>
        <end position="169"/>
    </location>
</feature>
<dbReference type="Proteomes" id="UP000516305">
    <property type="component" value="Chromosome"/>
</dbReference>
<dbReference type="GO" id="GO:0008199">
    <property type="term" value="F:ferric iron binding"/>
    <property type="evidence" value="ECO:0007669"/>
    <property type="project" value="InterPro"/>
</dbReference>
<name>A0A7H0VIJ9_9FLAO</name>
<dbReference type="PANTHER" id="PTHR42932:SF3">
    <property type="entry name" value="DNA PROTECTION DURING STARVATION PROTEIN"/>
    <property type="match status" value="1"/>
</dbReference>
<dbReference type="Pfam" id="PF00210">
    <property type="entry name" value="Ferritin"/>
    <property type="match status" value="1"/>
</dbReference>
<dbReference type="PANTHER" id="PTHR42932">
    <property type="entry name" value="GENERAL STRESS PROTEIN 20U"/>
    <property type="match status" value="1"/>
</dbReference>
<dbReference type="EMBL" id="CP060139">
    <property type="protein sequence ID" value="QNR25547.1"/>
    <property type="molecule type" value="Genomic_DNA"/>
</dbReference>